<evidence type="ECO:0000256" key="1">
    <source>
        <dbReference type="SAM" id="MobiDB-lite"/>
    </source>
</evidence>
<feature type="compositionally biased region" description="Basic and acidic residues" evidence="1">
    <location>
        <begin position="28"/>
        <end position="42"/>
    </location>
</feature>
<keyword evidence="3" id="KW-1185">Reference proteome</keyword>
<evidence type="ECO:0000313" key="3">
    <source>
        <dbReference type="Proteomes" id="UP001479290"/>
    </source>
</evidence>
<comment type="caution">
    <text evidence="2">The sequence shown here is derived from an EMBL/GenBank/DDBJ whole genome shotgun (WGS) entry which is preliminary data.</text>
</comment>
<dbReference type="EMBL" id="JAWDJR010000002">
    <property type="protein sequence ID" value="KAK9980350.1"/>
    <property type="molecule type" value="Genomic_DNA"/>
</dbReference>
<sequence length="99" mass="12474">MDERKRKIKNDVRKLANARRAAFTTFMNEERQETERKRKRIQDRIDQIKTDIRKEEQNAHPIPERLERFRASLKREQENMRRLLKREIEERRRELKEMK</sequence>
<feature type="region of interest" description="Disordered" evidence="1">
    <location>
        <begin position="23"/>
        <end position="42"/>
    </location>
</feature>
<gene>
    <name evidence="2" type="ORF">ABG768_013716</name>
</gene>
<dbReference type="AlphaFoldDB" id="A0AAW2B6C5"/>
<protein>
    <submittedName>
        <fullName evidence="2">Uncharacterized protein</fullName>
    </submittedName>
</protein>
<reference evidence="2 3" key="1">
    <citation type="submission" date="2024-05" db="EMBL/GenBank/DDBJ databases">
        <title>A high-quality chromosomal-level genome assembly of Topmouth culter (Culter alburnus).</title>
        <authorList>
            <person name="Zhao H."/>
        </authorList>
    </citation>
    <scope>NUCLEOTIDE SEQUENCE [LARGE SCALE GENOMIC DNA]</scope>
    <source>
        <strain evidence="2">CATC2023</strain>
        <tissue evidence="2">Muscle</tissue>
    </source>
</reference>
<proteinExistence type="predicted"/>
<organism evidence="2 3">
    <name type="scientific">Culter alburnus</name>
    <name type="common">Topmouth culter</name>
    <dbReference type="NCBI Taxonomy" id="194366"/>
    <lineage>
        <taxon>Eukaryota</taxon>
        <taxon>Metazoa</taxon>
        <taxon>Chordata</taxon>
        <taxon>Craniata</taxon>
        <taxon>Vertebrata</taxon>
        <taxon>Euteleostomi</taxon>
        <taxon>Actinopterygii</taxon>
        <taxon>Neopterygii</taxon>
        <taxon>Teleostei</taxon>
        <taxon>Ostariophysi</taxon>
        <taxon>Cypriniformes</taxon>
        <taxon>Xenocyprididae</taxon>
        <taxon>Xenocypridinae</taxon>
        <taxon>Culter</taxon>
    </lineage>
</organism>
<evidence type="ECO:0000313" key="2">
    <source>
        <dbReference type="EMBL" id="KAK9980350.1"/>
    </source>
</evidence>
<name>A0AAW2B6C5_CULAL</name>
<dbReference type="Proteomes" id="UP001479290">
    <property type="component" value="Unassembled WGS sequence"/>
</dbReference>
<accession>A0AAW2B6C5</accession>